<dbReference type="InterPro" id="IPR012337">
    <property type="entry name" value="RNaseH-like_sf"/>
</dbReference>
<dbReference type="InterPro" id="IPR036397">
    <property type="entry name" value="RNaseH_sf"/>
</dbReference>
<dbReference type="InterPro" id="IPR048020">
    <property type="entry name" value="Transpos_IS3"/>
</dbReference>
<dbReference type="Pfam" id="PF00665">
    <property type="entry name" value="rve"/>
    <property type="match status" value="1"/>
</dbReference>
<dbReference type="Pfam" id="PF13384">
    <property type="entry name" value="HTH_23"/>
    <property type="match status" value="1"/>
</dbReference>
<dbReference type="SUPFAM" id="SSF46689">
    <property type="entry name" value="Homeodomain-like"/>
    <property type="match status" value="1"/>
</dbReference>
<dbReference type="Pfam" id="PF13333">
    <property type="entry name" value="rve_2"/>
    <property type="match status" value="1"/>
</dbReference>
<dbReference type="Pfam" id="PF13276">
    <property type="entry name" value="HTH_21"/>
    <property type="match status" value="1"/>
</dbReference>
<gene>
    <name evidence="3" type="ORF">EIO64_01350</name>
</gene>
<dbReference type="SUPFAM" id="SSF53098">
    <property type="entry name" value="Ribonuclease H-like"/>
    <property type="match status" value="1"/>
</dbReference>
<dbReference type="GO" id="GO:0015074">
    <property type="term" value="P:DNA integration"/>
    <property type="evidence" value="ECO:0007669"/>
    <property type="project" value="InterPro"/>
</dbReference>
<evidence type="ECO:0000256" key="1">
    <source>
        <dbReference type="ARBA" id="ARBA00002286"/>
    </source>
</evidence>
<dbReference type="NCBIfam" id="NF033516">
    <property type="entry name" value="transpos_IS3"/>
    <property type="match status" value="1"/>
</dbReference>
<proteinExistence type="predicted"/>
<organism evidence="3 4">
    <name type="scientific">Dysosmobacter welbionis</name>
    <dbReference type="NCBI Taxonomy" id="2093857"/>
    <lineage>
        <taxon>Bacteria</taxon>
        <taxon>Bacillati</taxon>
        <taxon>Bacillota</taxon>
        <taxon>Clostridia</taxon>
        <taxon>Eubacteriales</taxon>
        <taxon>Oscillospiraceae</taxon>
        <taxon>Dysosmobacter</taxon>
    </lineage>
</organism>
<protein>
    <submittedName>
        <fullName evidence="3">IS3 family transposase</fullName>
    </submittedName>
</protein>
<evidence type="ECO:0000313" key="4">
    <source>
        <dbReference type="Proteomes" id="UP000298642"/>
    </source>
</evidence>
<sequence>MTYTDQEKTAIITQYRQGRPIQQLCTECGVCARTIYRWAKIYCPVVPDEKRTYTVKEYDALLRRVAKLENMVAILQTVGCTVHAPLKERLGELELLYGQYDVHTLCEAMNVSRGTFYNHILRNKRSNAWFQKRREEYCGLIREVFDEYRQVLGAEKIRTILVQRGHQVSPEYVAKLMKEMGLTSIRSTAKQDYMKLHEPEKKRNVLRQQFQADRLNQIWVSDVTCFKLGELYLYTCVILDLFSRRVVAYKVSRKNSTQLITSTFKDAWEQRAPDTGLIFHSDRGAQYTSHRFRQLLHERAVVQSFSNSRKPHGNAVAESFFATLKKEDLYRKDYTSEAAFKRGLASYIEFYSTQRPHRTLKNLTPCQVEDAFMSDKS</sequence>
<dbReference type="RefSeq" id="WP_119311101.1">
    <property type="nucleotide sequence ID" value="NZ_CP034413.3"/>
</dbReference>
<dbReference type="InterPro" id="IPR050900">
    <property type="entry name" value="Transposase_IS3/IS150/IS904"/>
</dbReference>
<dbReference type="EMBL" id="CP034413">
    <property type="protein sequence ID" value="QCI58035.1"/>
    <property type="molecule type" value="Genomic_DNA"/>
</dbReference>
<dbReference type="PANTHER" id="PTHR46889">
    <property type="entry name" value="TRANSPOSASE INSF FOR INSERTION SEQUENCE IS3B-RELATED"/>
    <property type="match status" value="1"/>
</dbReference>
<comment type="function">
    <text evidence="1">Involved in the transposition of the insertion sequence.</text>
</comment>
<name>A0A4D7AL85_9FIRM</name>
<dbReference type="InterPro" id="IPR025948">
    <property type="entry name" value="HTH-like_dom"/>
</dbReference>
<dbReference type="PROSITE" id="PS50994">
    <property type="entry name" value="INTEGRASE"/>
    <property type="match status" value="1"/>
</dbReference>
<keyword evidence="4" id="KW-1185">Reference proteome</keyword>
<dbReference type="InterPro" id="IPR009057">
    <property type="entry name" value="Homeodomain-like_sf"/>
</dbReference>
<feature type="domain" description="Integrase catalytic" evidence="2">
    <location>
        <begin position="211"/>
        <end position="373"/>
    </location>
</feature>
<dbReference type="Proteomes" id="UP000298642">
    <property type="component" value="Chromosome"/>
</dbReference>
<reference evidence="4" key="1">
    <citation type="submission" date="2018-12" db="EMBL/GenBank/DDBJ databases">
        <title>Dusodibacter welbiota gen. nov., sp. nov., isolated from human faeces and emended description of the Oscillibacter genus.</title>
        <authorList>
            <person name="Le Roy T."/>
            <person name="Van der Smissen P."/>
            <person name="Delzenne N."/>
            <person name="Muccioli G."/>
            <person name="Collet J.F."/>
            <person name="Cani P.D."/>
        </authorList>
    </citation>
    <scope>NUCLEOTIDE SEQUENCE [LARGE SCALE GENOMIC DNA]</scope>
    <source>
        <strain evidence="4">J115</strain>
    </source>
</reference>
<dbReference type="GeneID" id="89522829"/>
<dbReference type="AlphaFoldDB" id="A0A4D7AL85"/>
<evidence type="ECO:0000259" key="2">
    <source>
        <dbReference type="PROSITE" id="PS50994"/>
    </source>
</evidence>
<dbReference type="Gene3D" id="3.30.420.10">
    <property type="entry name" value="Ribonuclease H-like superfamily/Ribonuclease H"/>
    <property type="match status" value="1"/>
</dbReference>
<accession>A0A4D7AL85</accession>
<evidence type="ECO:0000313" key="3">
    <source>
        <dbReference type="EMBL" id="QCI58035.1"/>
    </source>
</evidence>
<dbReference type="KEGG" id="obj:EIO64_01350"/>
<dbReference type="InterPro" id="IPR001584">
    <property type="entry name" value="Integrase_cat-core"/>
</dbReference>
<dbReference type="GO" id="GO:0003676">
    <property type="term" value="F:nucleic acid binding"/>
    <property type="evidence" value="ECO:0007669"/>
    <property type="project" value="InterPro"/>
</dbReference>